<evidence type="ECO:0000256" key="3">
    <source>
        <dbReference type="ARBA" id="ARBA00036882"/>
    </source>
</evidence>
<dbReference type="Gene3D" id="3.10.290.10">
    <property type="entry name" value="RNA-binding S4 domain"/>
    <property type="match status" value="1"/>
</dbReference>
<dbReference type="PANTHER" id="PTHR21600">
    <property type="entry name" value="MITOCHONDRIAL RNA PSEUDOURIDINE SYNTHASE"/>
    <property type="match status" value="1"/>
</dbReference>
<comment type="catalytic activity">
    <reaction evidence="3">
        <text>uridine(1911/1915/1917) in 23S rRNA = pseudouridine(1911/1915/1917) in 23S rRNA</text>
        <dbReference type="Rhea" id="RHEA:42524"/>
        <dbReference type="Rhea" id="RHEA-COMP:10097"/>
        <dbReference type="Rhea" id="RHEA-COMP:10098"/>
        <dbReference type="ChEBI" id="CHEBI:65314"/>
        <dbReference type="ChEBI" id="CHEBI:65315"/>
        <dbReference type="EC" id="5.4.99.23"/>
    </reaction>
</comment>
<dbReference type="CDD" id="cd02869">
    <property type="entry name" value="PseudoU_synth_RluA_like"/>
    <property type="match status" value="1"/>
</dbReference>
<dbReference type="SMART" id="SM00363">
    <property type="entry name" value="S4"/>
    <property type="match status" value="1"/>
</dbReference>
<dbReference type="PANTHER" id="PTHR21600:SF44">
    <property type="entry name" value="RIBOSOMAL LARGE SUBUNIT PSEUDOURIDINE SYNTHASE D"/>
    <property type="match status" value="1"/>
</dbReference>
<evidence type="ECO:0000256" key="1">
    <source>
        <dbReference type="ARBA" id="ARBA00010876"/>
    </source>
</evidence>
<dbReference type="InterPro" id="IPR002942">
    <property type="entry name" value="S4_RNA-bd"/>
</dbReference>
<dbReference type="Pfam" id="PF00849">
    <property type="entry name" value="PseudoU_synth_2"/>
    <property type="match status" value="1"/>
</dbReference>
<dbReference type="Gene3D" id="3.30.2350.10">
    <property type="entry name" value="Pseudouridine synthase"/>
    <property type="match status" value="1"/>
</dbReference>
<comment type="similarity">
    <text evidence="1 6">Belongs to the pseudouridine synthase RluA family.</text>
</comment>
<dbReference type="GO" id="GO:0003723">
    <property type="term" value="F:RNA binding"/>
    <property type="evidence" value="ECO:0007669"/>
    <property type="project" value="UniProtKB-KW"/>
</dbReference>
<keyword evidence="10" id="KW-1185">Reference proteome</keyword>
<dbReference type="OrthoDB" id="9807829at2"/>
<dbReference type="HOGENOM" id="CLU_016902_4_1_5"/>
<dbReference type="InterPro" id="IPR006225">
    <property type="entry name" value="PsdUridine_synth_RluC/D"/>
</dbReference>
<dbReference type="GO" id="GO:0160140">
    <property type="term" value="F:23S rRNA pseudouridine(1911/1915/1917) synthase activity"/>
    <property type="evidence" value="ECO:0007669"/>
    <property type="project" value="UniProtKB-EC"/>
</dbReference>
<dbReference type="STRING" id="414684.RC1_1725"/>
<dbReference type="NCBIfam" id="TIGR00005">
    <property type="entry name" value="rluA_subfam"/>
    <property type="match status" value="1"/>
</dbReference>
<evidence type="ECO:0000256" key="2">
    <source>
        <dbReference type="ARBA" id="ARBA00023235"/>
    </source>
</evidence>
<dbReference type="eggNOG" id="COG0564">
    <property type="taxonomic scope" value="Bacteria"/>
</dbReference>
<dbReference type="SUPFAM" id="SSF55120">
    <property type="entry name" value="Pseudouridine synthase"/>
    <property type="match status" value="1"/>
</dbReference>
<name>B6ITA5_RHOCS</name>
<organism evidence="9 10">
    <name type="scientific">Rhodospirillum centenum (strain ATCC 51521 / SW)</name>
    <dbReference type="NCBI Taxonomy" id="414684"/>
    <lineage>
        <taxon>Bacteria</taxon>
        <taxon>Pseudomonadati</taxon>
        <taxon>Pseudomonadota</taxon>
        <taxon>Alphaproteobacteria</taxon>
        <taxon>Rhodospirillales</taxon>
        <taxon>Rhodospirillaceae</taxon>
        <taxon>Rhodospirillum</taxon>
    </lineage>
</organism>
<evidence type="ECO:0000313" key="10">
    <source>
        <dbReference type="Proteomes" id="UP000001591"/>
    </source>
</evidence>
<dbReference type="InterPro" id="IPR006224">
    <property type="entry name" value="PsdUridine_synth_RluA-like_CS"/>
</dbReference>
<dbReference type="InterPro" id="IPR006145">
    <property type="entry name" value="PsdUridine_synth_RsuA/RluA"/>
</dbReference>
<comment type="catalytic activity">
    <reaction evidence="6">
        <text>a uridine in RNA = a pseudouridine in RNA</text>
        <dbReference type="Rhea" id="RHEA:48348"/>
        <dbReference type="Rhea" id="RHEA-COMP:12068"/>
        <dbReference type="Rhea" id="RHEA-COMP:12069"/>
        <dbReference type="ChEBI" id="CHEBI:65314"/>
        <dbReference type="ChEBI" id="CHEBI:65315"/>
    </reaction>
</comment>
<keyword evidence="2 6" id="KW-0413">Isomerase</keyword>
<dbReference type="InterPro" id="IPR050188">
    <property type="entry name" value="RluA_PseudoU_synthase"/>
</dbReference>
<dbReference type="KEGG" id="rce:RC1_1725"/>
<dbReference type="InterPro" id="IPR036986">
    <property type="entry name" value="S4_RNA-bd_sf"/>
</dbReference>
<evidence type="ECO:0000256" key="7">
    <source>
        <dbReference type="SAM" id="MobiDB-lite"/>
    </source>
</evidence>
<sequence>MIQAAGQDWVDPDDALPDDLAGEDDLEDGATGDDLSGERPSEAVRHQVEVAAGRAGDRLDKVLSDALGGAGLSRSRLRSLIDQGCVSSGGETIDDASRRVKPGQIVEVLVPAAEPAVPLPQAIPLAIVHEDEDLLVIDKAAEMVVHPAAGNPDGTLVNALLAHCGDRLSGIGGVRRPGIVHRLDKGTSGLLVAAKTDRAHQGLTAQFADRSLSRTYLAVVWGVPAAREGVIEGNIGRHPGDRKRMAVLSRGGKPAVTRYRVVRSFGLLASLVECKLLTGRTHQIRVHMAHVGHPLVGDPLYGRLRPPRKGTAPEPVLRALAGFPRQALHAAALEFRHPASDLKLGFTAALPEDLAGLIQGLETL</sequence>
<feature type="domain" description="RNA-binding S4" evidence="8">
    <location>
        <begin position="57"/>
        <end position="124"/>
    </location>
</feature>
<reference evidence="9 10" key="1">
    <citation type="journal article" date="2010" name="BMC Genomics">
        <title>Metabolic flexibility revealed in the genome of the cyst-forming alpha-1 proteobacterium Rhodospirillum centenum.</title>
        <authorList>
            <person name="Lu Y.K."/>
            <person name="Marden J."/>
            <person name="Han M."/>
            <person name="Swingley W.D."/>
            <person name="Mastrian S.D."/>
            <person name="Chowdhury S.R."/>
            <person name="Hao J."/>
            <person name="Helmy T."/>
            <person name="Kim S."/>
            <person name="Kurdoglu A.A."/>
            <person name="Matthies H.J."/>
            <person name="Rollo D."/>
            <person name="Stothard P."/>
            <person name="Blankenship R.E."/>
            <person name="Bauer C.E."/>
            <person name="Touchman J.W."/>
        </authorList>
    </citation>
    <scope>NUCLEOTIDE SEQUENCE [LARGE SCALE GENOMIC DNA]</scope>
    <source>
        <strain evidence="10">ATCC 51521 / SW</strain>
    </source>
</reference>
<accession>B6ITA5</accession>
<evidence type="ECO:0000313" key="9">
    <source>
        <dbReference type="EMBL" id="ACI99123.1"/>
    </source>
</evidence>
<keyword evidence="5" id="KW-0694">RNA-binding</keyword>
<dbReference type="RefSeq" id="WP_012566908.1">
    <property type="nucleotide sequence ID" value="NC_011420.2"/>
</dbReference>
<feature type="active site" evidence="4">
    <location>
        <position position="184"/>
    </location>
</feature>
<dbReference type="PROSITE" id="PS50889">
    <property type="entry name" value="S4"/>
    <property type="match status" value="1"/>
</dbReference>
<dbReference type="Proteomes" id="UP000001591">
    <property type="component" value="Chromosome"/>
</dbReference>
<dbReference type="AlphaFoldDB" id="B6ITA5"/>
<evidence type="ECO:0000256" key="5">
    <source>
        <dbReference type="PROSITE-ProRule" id="PRU00182"/>
    </source>
</evidence>
<dbReference type="SUPFAM" id="SSF55174">
    <property type="entry name" value="Alpha-L RNA-binding motif"/>
    <property type="match status" value="1"/>
</dbReference>
<dbReference type="EC" id="5.4.99.-" evidence="6"/>
<dbReference type="GO" id="GO:0000455">
    <property type="term" value="P:enzyme-directed rRNA pseudouridine synthesis"/>
    <property type="evidence" value="ECO:0007669"/>
    <property type="project" value="TreeGrafter"/>
</dbReference>
<dbReference type="EMBL" id="CP000613">
    <property type="protein sequence ID" value="ACI99123.1"/>
    <property type="molecule type" value="Genomic_DNA"/>
</dbReference>
<gene>
    <name evidence="9" type="ordered locus">RC1_1725</name>
</gene>
<feature type="region of interest" description="Disordered" evidence="7">
    <location>
        <begin position="1"/>
        <end position="43"/>
    </location>
</feature>
<protein>
    <recommendedName>
        <fullName evidence="6">Pseudouridine synthase</fullName>
        <ecNumber evidence="6">5.4.99.-</ecNumber>
    </recommendedName>
</protein>
<evidence type="ECO:0000256" key="6">
    <source>
        <dbReference type="RuleBase" id="RU362028"/>
    </source>
</evidence>
<dbReference type="PROSITE" id="PS01129">
    <property type="entry name" value="PSI_RLU"/>
    <property type="match status" value="1"/>
</dbReference>
<evidence type="ECO:0000256" key="4">
    <source>
        <dbReference type="PIRSR" id="PIRSR606225-1"/>
    </source>
</evidence>
<dbReference type="CDD" id="cd00165">
    <property type="entry name" value="S4"/>
    <property type="match status" value="1"/>
</dbReference>
<comment type="function">
    <text evidence="6">Responsible for synthesis of pseudouridine from uracil.</text>
</comment>
<feature type="compositionally biased region" description="Acidic residues" evidence="7">
    <location>
        <begin position="10"/>
        <end position="31"/>
    </location>
</feature>
<dbReference type="InterPro" id="IPR020103">
    <property type="entry name" value="PsdUridine_synth_cat_dom_sf"/>
</dbReference>
<dbReference type="Pfam" id="PF01479">
    <property type="entry name" value="S4"/>
    <property type="match status" value="1"/>
</dbReference>
<proteinExistence type="inferred from homology"/>
<evidence type="ECO:0000259" key="8">
    <source>
        <dbReference type="SMART" id="SM00363"/>
    </source>
</evidence>